<dbReference type="VEuPathDB" id="GiardiaDB:SS50377_24574"/>
<evidence type="ECO:0000313" key="6">
    <source>
        <dbReference type="Proteomes" id="UP000018208"/>
    </source>
</evidence>
<dbReference type="GO" id="GO:0019905">
    <property type="term" value="F:syntaxin binding"/>
    <property type="evidence" value="ECO:0007669"/>
    <property type="project" value="TreeGrafter"/>
</dbReference>
<dbReference type="GO" id="GO:0035494">
    <property type="term" value="P:SNARE complex disassembly"/>
    <property type="evidence" value="ECO:0007669"/>
    <property type="project" value="TreeGrafter"/>
</dbReference>
<evidence type="ECO:0000256" key="2">
    <source>
        <dbReference type="ARBA" id="ARBA00022448"/>
    </source>
</evidence>
<dbReference type="PANTHER" id="PTHR13768:SF8">
    <property type="entry name" value="ALPHA-SOLUBLE NSF ATTACHMENT PROTEIN"/>
    <property type="match status" value="1"/>
</dbReference>
<proteinExistence type="inferred from homology"/>
<dbReference type="Gene3D" id="1.25.40.10">
    <property type="entry name" value="Tetratricopeptide repeat domain"/>
    <property type="match status" value="1"/>
</dbReference>
<dbReference type="SUPFAM" id="SSF48452">
    <property type="entry name" value="TPR-like"/>
    <property type="match status" value="1"/>
</dbReference>
<dbReference type="PRINTS" id="PR00448">
    <property type="entry name" value="NSFATTACHMNT"/>
</dbReference>
<keyword evidence="3" id="KW-0653">Protein transport</keyword>
<dbReference type="GO" id="GO:0031201">
    <property type="term" value="C:SNARE complex"/>
    <property type="evidence" value="ECO:0007669"/>
    <property type="project" value="TreeGrafter"/>
</dbReference>
<evidence type="ECO:0000256" key="1">
    <source>
        <dbReference type="ARBA" id="ARBA00010050"/>
    </source>
</evidence>
<name>V6LJL1_9EUKA</name>
<comment type="similarity">
    <text evidence="1">Belongs to the SNAP family.</text>
</comment>
<protein>
    <submittedName>
        <fullName evidence="4">Alpha-SNAP</fullName>
    </submittedName>
</protein>
<evidence type="ECO:0000313" key="4">
    <source>
        <dbReference type="EMBL" id="EST44568.1"/>
    </source>
</evidence>
<keyword evidence="6" id="KW-1185">Reference proteome</keyword>
<keyword evidence="2" id="KW-0813">Transport</keyword>
<evidence type="ECO:0000313" key="5">
    <source>
        <dbReference type="EMBL" id="KAH0572463.1"/>
    </source>
</evidence>
<dbReference type="InterPro" id="IPR000744">
    <property type="entry name" value="NSF_attach"/>
</dbReference>
<dbReference type="Proteomes" id="UP000018208">
    <property type="component" value="Unassembled WGS sequence"/>
</dbReference>
<evidence type="ECO:0000256" key="3">
    <source>
        <dbReference type="ARBA" id="ARBA00022927"/>
    </source>
</evidence>
<dbReference type="AlphaFoldDB" id="V6LJL1"/>
<sequence>MSDYAIQASALFAKAKQEMTKKKFLGMGGPDQDSAIQNYEQAGNLYKMDKNYIKASEAYELAADIYVQNDKHTMAINLLNSSINCLSLIDPDKASISLEKLIGFSTKAGRFLQAGKACMTQAEKFEEQQHFDQAIASYQRATELFQTENNADSELRNAQLKTAELMATKKLNYLPAAQIYEAIGTKCTKIKLLQFHSRNHFLQAFLCLAAFGDAIAASDAAARFQTIDLNLEGTAEGDFMLECAKAMENKNQQEFDEALGKFQQRFSMKGNTFVRDLLWKIQTRLQKEGEGDGDVEGQGDDDML</sequence>
<gene>
    <name evidence="4" type="ORF">SS50377_15570</name>
    <name evidence="5" type="ORF">SS50377_24574</name>
</gene>
<dbReference type="PANTHER" id="PTHR13768">
    <property type="entry name" value="SOLUBLE NSF ATTACHMENT PROTEIN SNAP"/>
    <property type="match status" value="1"/>
</dbReference>
<dbReference type="InterPro" id="IPR011990">
    <property type="entry name" value="TPR-like_helical_dom_sf"/>
</dbReference>
<reference evidence="5" key="2">
    <citation type="submission" date="2020-12" db="EMBL/GenBank/DDBJ databases">
        <title>New Spironucleus salmonicida genome in near-complete chromosomes.</title>
        <authorList>
            <person name="Xu F."/>
            <person name="Kurt Z."/>
            <person name="Jimenez-Gonzalez A."/>
            <person name="Astvaldsson A."/>
            <person name="Andersson J.O."/>
            <person name="Svard S.G."/>
        </authorList>
    </citation>
    <scope>NUCLEOTIDE SEQUENCE</scope>
    <source>
        <strain evidence="5">ATCC 50377</strain>
    </source>
</reference>
<accession>V6LJL1</accession>
<dbReference type="GO" id="GO:0005774">
    <property type="term" value="C:vacuolar membrane"/>
    <property type="evidence" value="ECO:0007669"/>
    <property type="project" value="TreeGrafter"/>
</dbReference>
<reference evidence="4 5" key="1">
    <citation type="journal article" date="2014" name="PLoS Genet.">
        <title>The Genome of Spironucleus salmonicida Highlights a Fish Pathogen Adapted to Fluctuating Environments.</title>
        <authorList>
            <person name="Xu F."/>
            <person name="Jerlstrom-Hultqvist J."/>
            <person name="Einarsson E."/>
            <person name="Astvaldsson A."/>
            <person name="Svard S.G."/>
            <person name="Andersson J.O."/>
        </authorList>
    </citation>
    <scope>NUCLEOTIDE SEQUENCE</scope>
    <source>
        <strain evidence="5">ATCC 50377</strain>
    </source>
</reference>
<dbReference type="GO" id="GO:0006886">
    <property type="term" value="P:intracellular protein transport"/>
    <property type="evidence" value="ECO:0007669"/>
    <property type="project" value="InterPro"/>
</dbReference>
<dbReference type="Pfam" id="PF14938">
    <property type="entry name" value="SNAP"/>
    <property type="match status" value="1"/>
</dbReference>
<dbReference type="GO" id="GO:0005483">
    <property type="term" value="F:soluble NSF attachment protein activity"/>
    <property type="evidence" value="ECO:0007669"/>
    <property type="project" value="TreeGrafter"/>
</dbReference>
<dbReference type="EMBL" id="AUWU02000005">
    <property type="protein sequence ID" value="KAH0572463.1"/>
    <property type="molecule type" value="Genomic_DNA"/>
</dbReference>
<organism evidence="4">
    <name type="scientific">Spironucleus salmonicida</name>
    <dbReference type="NCBI Taxonomy" id="348837"/>
    <lineage>
        <taxon>Eukaryota</taxon>
        <taxon>Metamonada</taxon>
        <taxon>Diplomonadida</taxon>
        <taxon>Hexamitidae</taxon>
        <taxon>Hexamitinae</taxon>
        <taxon>Spironucleus</taxon>
    </lineage>
</organism>
<dbReference type="EMBL" id="KI546115">
    <property type="protein sequence ID" value="EST44568.1"/>
    <property type="molecule type" value="Genomic_DNA"/>
</dbReference>
<dbReference type="OrthoDB" id="9984275at2759"/>